<evidence type="ECO:0000313" key="4">
    <source>
        <dbReference type="EMBL" id="KAE8384745.1"/>
    </source>
</evidence>
<keyword evidence="2" id="KW-0274">FAD</keyword>
<feature type="domain" description="Glucose-methanol-choline oxidoreductase N-terminal" evidence="3">
    <location>
        <begin position="89"/>
        <end position="112"/>
    </location>
</feature>
<proteinExistence type="inferred from homology"/>
<sequence length="131" mass="13760">MTSTTCSISVAADYIIVGGGTAGLVLASRLSEDSAVHVMVLESGPDRTTDPQIKDPMDWQSLMGTDLEWGLKLAPQDGLNGRTQDHPAGRVLGGSSAINVLAFVAPSSTGIDAWEHLGHPGWNWATLALHL</sequence>
<evidence type="ECO:0000256" key="1">
    <source>
        <dbReference type="ARBA" id="ARBA00010790"/>
    </source>
</evidence>
<dbReference type="OrthoDB" id="269227at2759"/>
<evidence type="ECO:0000256" key="2">
    <source>
        <dbReference type="RuleBase" id="RU003968"/>
    </source>
</evidence>
<dbReference type="SUPFAM" id="SSF51905">
    <property type="entry name" value="FAD/NAD(P)-binding domain"/>
    <property type="match status" value="1"/>
</dbReference>
<dbReference type="AlphaFoldDB" id="A0A5N7BSD6"/>
<dbReference type="PANTHER" id="PTHR11552">
    <property type="entry name" value="GLUCOSE-METHANOL-CHOLINE GMC OXIDOREDUCTASE"/>
    <property type="match status" value="1"/>
</dbReference>
<dbReference type="Gene3D" id="3.50.50.60">
    <property type="entry name" value="FAD/NAD(P)-binding domain"/>
    <property type="match status" value="1"/>
</dbReference>
<gene>
    <name evidence="4" type="ORF">BDV23DRAFT_188926</name>
</gene>
<dbReference type="InterPro" id="IPR000172">
    <property type="entry name" value="GMC_OxRdtase_N"/>
</dbReference>
<comment type="similarity">
    <text evidence="1 2">Belongs to the GMC oxidoreductase family.</text>
</comment>
<dbReference type="GO" id="GO:0050660">
    <property type="term" value="F:flavin adenine dinucleotide binding"/>
    <property type="evidence" value="ECO:0007669"/>
    <property type="project" value="InterPro"/>
</dbReference>
<dbReference type="InterPro" id="IPR036188">
    <property type="entry name" value="FAD/NAD-bd_sf"/>
</dbReference>
<organism evidence="4">
    <name type="scientific">Petromyces alliaceus</name>
    <name type="common">Aspergillus alliaceus</name>
    <dbReference type="NCBI Taxonomy" id="209559"/>
    <lineage>
        <taxon>Eukaryota</taxon>
        <taxon>Fungi</taxon>
        <taxon>Dikarya</taxon>
        <taxon>Ascomycota</taxon>
        <taxon>Pezizomycotina</taxon>
        <taxon>Eurotiomycetes</taxon>
        <taxon>Eurotiomycetidae</taxon>
        <taxon>Eurotiales</taxon>
        <taxon>Aspergillaceae</taxon>
        <taxon>Aspergillus</taxon>
        <taxon>Aspergillus subgen. Circumdati</taxon>
    </lineage>
</organism>
<dbReference type="EMBL" id="ML735357">
    <property type="protein sequence ID" value="KAE8384745.1"/>
    <property type="molecule type" value="Genomic_DNA"/>
</dbReference>
<name>A0A5N7BSD6_PETAA</name>
<dbReference type="InterPro" id="IPR012132">
    <property type="entry name" value="GMC_OxRdtase"/>
</dbReference>
<accession>A0A5N7BSD6</accession>
<reference evidence="4" key="1">
    <citation type="submission" date="2019-04" db="EMBL/GenBank/DDBJ databases">
        <title>Friends and foes A comparative genomics studyof 23 Aspergillus species from section Flavi.</title>
        <authorList>
            <consortium name="DOE Joint Genome Institute"/>
            <person name="Kjaerbolling I."/>
            <person name="Vesth T."/>
            <person name="Frisvad J.C."/>
            <person name="Nybo J.L."/>
            <person name="Theobald S."/>
            <person name="Kildgaard S."/>
            <person name="Isbrandt T."/>
            <person name="Kuo A."/>
            <person name="Sato A."/>
            <person name="Lyhne E.K."/>
            <person name="Kogle M.E."/>
            <person name="Wiebenga A."/>
            <person name="Kun R.S."/>
            <person name="Lubbers R.J."/>
            <person name="Makela M.R."/>
            <person name="Barry K."/>
            <person name="Chovatia M."/>
            <person name="Clum A."/>
            <person name="Daum C."/>
            <person name="Haridas S."/>
            <person name="He G."/>
            <person name="LaButti K."/>
            <person name="Lipzen A."/>
            <person name="Mondo S."/>
            <person name="Riley R."/>
            <person name="Salamov A."/>
            <person name="Simmons B.A."/>
            <person name="Magnuson J.K."/>
            <person name="Henrissat B."/>
            <person name="Mortensen U.H."/>
            <person name="Larsen T.O."/>
            <person name="Devries R.P."/>
            <person name="Grigoriev I.V."/>
            <person name="Machida M."/>
            <person name="Baker S.E."/>
            <person name="Andersen M.R."/>
        </authorList>
    </citation>
    <scope>NUCLEOTIDE SEQUENCE [LARGE SCALE GENOMIC DNA]</scope>
    <source>
        <strain evidence="4">IBT 14317</strain>
    </source>
</reference>
<dbReference type="Proteomes" id="UP000326877">
    <property type="component" value="Unassembled WGS sequence"/>
</dbReference>
<dbReference type="GO" id="GO:0016614">
    <property type="term" value="F:oxidoreductase activity, acting on CH-OH group of donors"/>
    <property type="evidence" value="ECO:0007669"/>
    <property type="project" value="InterPro"/>
</dbReference>
<dbReference type="PROSITE" id="PS00623">
    <property type="entry name" value="GMC_OXRED_1"/>
    <property type="match status" value="1"/>
</dbReference>
<evidence type="ECO:0000259" key="3">
    <source>
        <dbReference type="PROSITE" id="PS00623"/>
    </source>
</evidence>
<protein>
    <submittedName>
        <fullName evidence="4">Glucose-methanol-choline oxidoreductase</fullName>
    </submittedName>
</protein>
<dbReference type="PANTHER" id="PTHR11552:SF210">
    <property type="entry name" value="GLUCOSE-METHANOL-CHOLINE OXIDOREDUCTASE N-TERMINAL DOMAIN-CONTAINING PROTEIN-RELATED"/>
    <property type="match status" value="1"/>
</dbReference>
<dbReference type="Pfam" id="PF00732">
    <property type="entry name" value="GMC_oxred_N"/>
    <property type="match status" value="1"/>
</dbReference>
<dbReference type="Gene3D" id="3.30.560.10">
    <property type="entry name" value="Glucose Oxidase, domain 3"/>
    <property type="match status" value="1"/>
</dbReference>
<keyword evidence="2" id="KW-0285">Flavoprotein</keyword>